<accession>A0A392S9U4</accession>
<feature type="non-terminal residue" evidence="1">
    <location>
        <position position="1"/>
    </location>
</feature>
<keyword evidence="2" id="KW-1185">Reference proteome</keyword>
<protein>
    <submittedName>
        <fullName evidence="1">Uncharacterized protein</fullName>
    </submittedName>
</protein>
<sequence>IMAARANTQITEALATMANLMARDNEVNPDQIFIVLRWLILIKSSSYHNMIHRGHDGMILNVIVDTMDTMERRKSPKSS</sequence>
<dbReference type="AlphaFoldDB" id="A0A392S9U4"/>
<comment type="caution">
    <text evidence="1">The sequence shown here is derived from an EMBL/GenBank/DDBJ whole genome shotgun (WGS) entry which is preliminary data.</text>
</comment>
<name>A0A392S9U4_9FABA</name>
<reference evidence="1 2" key="1">
    <citation type="journal article" date="2018" name="Front. Plant Sci.">
        <title>Red Clover (Trifolium pratense) and Zigzag Clover (T. medium) - A Picture of Genomic Similarities and Differences.</title>
        <authorList>
            <person name="Dluhosova J."/>
            <person name="Istvanek J."/>
            <person name="Nedelnik J."/>
            <person name="Repkova J."/>
        </authorList>
    </citation>
    <scope>NUCLEOTIDE SEQUENCE [LARGE SCALE GENOMIC DNA]</scope>
    <source>
        <strain evidence="2">cv. 10/8</strain>
        <tissue evidence="1">Leaf</tissue>
    </source>
</reference>
<evidence type="ECO:0000313" key="2">
    <source>
        <dbReference type="Proteomes" id="UP000265520"/>
    </source>
</evidence>
<dbReference type="Proteomes" id="UP000265520">
    <property type="component" value="Unassembled WGS sequence"/>
</dbReference>
<dbReference type="EMBL" id="LXQA010340621">
    <property type="protein sequence ID" value="MCI45187.1"/>
    <property type="molecule type" value="Genomic_DNA"/>
</dbReference>
<organism evidence="1 2">
    <name type="scientific">Trifolium medium</name>
    <dbReference type="NCBI Taxonomy" id="97028"/>
    <lineage>
        <taxon>Eukaryota</taxon>
        <taxon>Viridiplantae</taxon>
        <taxon>Streptophyta</taxon>
        <taxon>Embryophyta</taxon>
        <taxon>Tracheophyta</taxon>
        <taxon>Spermatophyta</taxon>
        <taxon>Magnoliopsida</taxon>
        <taxon>eudicotyledons</taxon>
        <taxon>Gunneridae</taxon>
        <taxon>Pentapetalae</taxon>
        <taxon>rosids</taxon>
        <taxon>fabids</taxon>
        <taxon>Fabales</taxon>
        <taxon>Fabaceae</taxon>
        <taxon>Papilionoideae</taxon>
        <taxon>50 kb inversion clade</taxon>
        <taxon>NPAAA clade</taxon>
        <taxon>Hologalegina</taxon>
        <taxon>IRL clade</taxon>
        <taxon>Trifolieae</taxon>
        <taxon>Trifolium</taxon>
    </lineage>
</organism>
<proteinExistence type="predicted"/>
<evidence type="ECO:0000313" key="1">
    <source>
        <dbReference type="EMBL" id="MCI45187.1"/>
    </source>
</evidence>